<dbReference type="CDD" id="cd02869">
    <property type="entry name" value="PseudoU_synth_RluA_like"/>
    <property type="match status" value="1"/>
</dbReference>
<sequence>MKELEIIYEDKDVLVIRKPAGVPVQSARVGAKDCESLLKNYLYRKNPKGGAPYLGLIHRLDQPVEGLVVFALNPKAAASLSKQSAGKEMQKTYLAIRYNVDKYPQAIPNEENPCGKTVDNVENSVENWSECVDFLWKDGKNNRSEIVKEGRPGAKKAVLHYRVLKCVDNLEMLEIRLETGRHHQIRVQMAGMGTPLVGDRKYGKVENYVDNVDNSFPALCAYRIKFRHPTTGKWMEFERKPENPVFQKFM</sequence>
<comment type="catalytic activity">
    <reaction evidence="1">
        <text>a uridine in RNA = a pseudouridine in RNA</text>
        <dbReference type="Rhea" id="RHEA:48348"/>
        <dbReference type="Rhea" id="RHEA-COMP:12068"/>
        <dbReference type="Rhea" id="RHEA-COMP:12069"/>
        <dbReference type="ChEBI" id="CHEBI:65314"/>
        <dbReference type="ChEBI" id="CHEBI:65315"/>
    </reaction>
</comment>
<keyword evidence="7" id="KW-1185">Reference proteome</keyword>
<dbReference type="InterPro" id="IPR050188">
    <property type="entry name" value="RluA_PseudoU_synthase"/>
</dbReference>
<comment type="similarity">
    <text evidence="2">Belongs to the pseudouridine synthase RluA family.</text>
</comment>
<dbReference type="Pfam" id="PF00849">
    <property type="entry name" value="PseudoU_synth_2"/>
    <property type="match status" value="1"/>
</dbReference>
<organism evidence="6 7">
    <name type="scientific">Laedolimicola ammoniilytica</name>
    <dbReference type="NCBI Taxonomy" id="2981771"/>
    <lineage>
        <taxon>Bacteria</taxon>
        <taxon>Bacillati</taxon>
        <taxon>Bacillota</taxon>
        <taxon>Clostridia</taxon>
        <taxon>Lachnospirales</taxon>
        <taxon>Lachnospiraceae</taxon>
        <taxon>Laedolimicola</taxon>
    </lineage>
</organism>
<feature type="domain" description="Pseudouridine synthase RsuA/RluA-like" evidence="5">
    <location>
        <begin position="12"/>
        <end position="190"/>
    </location>
</feature>
<accession>A0ABT2RT14</accession>
<evidence type="ECO:0000313" key="7">
    <source>
        <dbReference type="Proteomes" id="UP001652461"/>
    </source>
</evidence>
<evidence type="ECO:0000256" key="2">
    <source>
        <dbReference type="ARBA" id="ARBA00010876"/>
    </source>
</evidence>
<reference evidence="6 7" key="1">
    <citation type="journal article" date="2021" name="ISME Commun">
        <title>Automated analysis of genomic sequences facilitates high-throughput and comprehensive description of bacteria.</title>
        <authorList>
            <person name="Hitch T.C.A."/>
        </authorList>
    </citation>
    <scope>NUCLEOTIDE SEQUENCE [LARGE SCALE GENOMIC DNA]</scope>
    <source>
        <strain evidence="6 7">Sanger_04</strain>
    </source>
</reference>
<gene>
    <name evidence="6" type="ORF">OCV63_00910</name>
</gene>
<evidence type="ECO:0000256" key="3">
    <source>
        <dbReference type="ARBA" id="ARBA00031870"/>
    </source>
</evidence>
<name>A0ABT2RT14_9FIRM</name>
<protein>
    <recommendedName>
        <fullName evidence="3">RNA pseudouridylate synthase</fullName>
    </recommendedName>
    <alternativeName>
        <fullName evidence="4">RNA-uridine isomerase</fullName>
    </alternativeName>
</protein>
<comment type="caution">
    <text evidence="6">The sequence shown here is derived from an EMBL/GenBank/DDBJ whole genome shotgun (WGS) entry which is preliminary data.</text>
</comment>
<dbReference type="SUPFAM" id="SSF55120">
    <property type="entry name" value="Pseudouridine synthase"/>
    <property type="match status" value="1"/>
</dbReference>
<dbReference type="PANTHER" id="PTHR21600:SF44">
    <property type="entry name" value="RIBOSOMAL LARGE SUBUNIT PSEUDOURIDINE SYNTHASE D"/>
    <property type="match status" value="1"/>
</dbReference>
<dbReference type="InterPro" id="IPR006145">
    <property type="entry name" value="PsdUridine_synth_RsuA/RluA"/>
</dbReference>
<evidence type="ECO:0000256" key="4">
    <source>
        <dbReference type="ARBA" id="ARBA00033164"/>
    </source>
</evidence>
<evidence type="ECO:0000313" key="6">
    <source>
        <dbReference type="EMBL" id="MCU6695461.1"/>
    </source>
</evidence>
<dbReference type="EMBL" id="JAOQKC010000001">
    <property type="protein sequence ID" value="MCU6695461.1"/>
    <property type="molecule type" value="Genomic_DNA"/>
</dbReference>
<evidence type="ECO:0000259" key="5">
    <source>
        <dbReference type="Pfam" id="PF00849"/>
    </source>
</evidence>
<dbReference type="InterPro" id="IPR020103">
    <property type="entry name" value="PsdUridine_synth_cat_dom_sf"/>
</dbReference>
<dbReference type="Proteomes" id="UP001652461">
    <property type="component" value="Unassembled WGS sequence"/>
</dbReference>
<dbReference type="RefSeq" id="WP_158361415.1">
    <property type="nucleotide sequence ID" value="NZ_JAOQKC010000001.1"/>
</dbReference>
<dbReference type="Gene3D" id="3.30.2350.10">
    <property type="entry name" value="Pseudouridine synthase"/>
    <property type="match status" value="1"/>
</dbReference>
<proteinExistence type="inferred from homology"/>
<evidence type="ECO:0000256" key="1">
    <source>
        <dbReference type="ARBA" id="ARBA00000073"/>
    </source>
</evidence>
<dbReference type="PANTHER" id="PTHR21600">
    <property type="entry name" value="MITOCHONDRIAL RNA PSEUDOURIDINE SYNTHASE"/>
    <property type="match status" value="1"/>
</dbReference>